<dbReference type="InterPro" id="IPR009060">
    <property type="entry name" value="UBA-like_sf"/>
</dbReference>
<comment type="caution">
    <text evidence="3">The sequence shown here is derived from an EMBL/GenBank/DDBJ whole genome shotgun (WGS) entry which is preliminary data.</text>
</comment>
<reference evidence="3 4" key="1">
    <citation type="submission" date="2024-04" db="EMBL/GenBank/DDBJ databases">
        <title>Tritrichomonas musculus Genome.</title>
        <authorList>
            <person name="Alves-Ferreira E."/>
            <person name="Grigg M."/>
            <person name="Lorenzi H."/>
            <person name="Galac M."/>
        </authorList>
    </citation>
    <scope>NUCLEOTIDE SEQUENCE [LARGE SCALE GENOMIC DNA]</scope>
    <source>
        <strain evidence="3 4">EAF2021</strain>
    </source>
</reference>
<evidence type="ECO:0000313" key="4">
    <source>
        <dbReference type="Proteomes" id="UP001470230"/>
    </source>
</evidence>
<dbReference type="SUPFAM" id="SSF46934">
    <property type="entry name" value="UBA-like"/>
    <property type="match status" value="1"/>
</dbReference>
<keyword evidence="4" id="KW-1185">Reference proteome</keyword>
<dbReference type="PROSITE" id="PS51140">
    <property type="entry name" value="CUE"/>
    <property type="match status" value="1"/>
</dbReference>
<evidence type="ECO:0000313" key="3">
    <source>
        <dbReference type="EMBL" id="KAK8852516.1"/>
    </source>
</evidence>
<dbReference type="Proteomes" id="UP001470230">
    <property type="component" value="Unassembled WGS sequence"/>
</dbReference>
<feature type="compositionally biased region" description="Polar residues" evidence="1">
    <location>
        <begin position="134"/>
        <end position="147"/>
    </location>
</feature>
<name>A0ABR2HTR0_9EUKA</name>
<feature type="region of interest" description="Disordered" evidence="1">
    <location>
        <begin position="50"/>
        <end position="84"/>
    </location>
</feature>
<sequence length="168" mass="19002">MSALRESDVQNSVRQLKEMFPQLSEATIERVLRDKRGVVDNAINVLLTLPPETSGSAYPSSSPPQNHRQQESHHHRSSQSKQPVHIFPADFLRWPPNAKVVREQIGNAPSPQPQEAQFVYQPPPADYASDNVEAFSQQPNARATKTPSGWDKFKRKFKSKNGKEYSQI</sequence>
<dbReference type="SMART" id="SM00546">
    <property type="entry name" value="CUE"/>
    <property type="match status" value="1"/>
</dbReference>
<dbReference type="Pfam" id="PF02845">
    <property type="entry name" value="CUE"/>
    <property type="match status" value="1"/>
</dbReference>
<dbReference type="InterPro" id="IPR003892">
    <property type="entry name" value="CUE"/>
</dbReference>
<feature type="domain" description="CUE" evidence="2">
    <location>
        <begin position="8"/>
        <end position="51"/>
    </location>
</feature>
<dbReference type="CDD" id="cd14279">
    <property type="entry name" value="CUE"/>
    <property type="match status" value="1"/>
</dbReference>
<dbReference type="Gene3D" id="1.10.8.10">
    <property type="entry name" value="DNA helicase RuvA subunit, C-terminal domain"/>
    <property type="match status" value="1"/>
</dbReference>
<accession>A0ABR2HTR0</accession>
<feature type="region of interest" description="Disordered" evidence="1">
    <location>
        <begin position="102"/>
        <end position="168"/>
    </location>
</feature>
<dbReference type="EMBL" id="JAPFFF010000023">
    <property type="protein sequence ID" value="KAK8852516.1"/>
    <property type="molecule type" value="Genomic_DNA"/>
</dbReference>
<proteinExistence type="predicted"/>
<evidence type="ECO:0000259" key="2">
    <source>
        <dbReference type="PROSITE" id="PS51140"/>
    </source>
</evidence>
<protein>
    <recommendedName>
        <fullName evidence="2">CUE domain-containing protein</fullName>
    </recommendedName>
</protein>
<gene>
    <name evidence="3" type="ORF">M9Y10_017501</name>
</gene>
<organism evidence="3 4">
    <name type="scientific">Tritrichomonas musculus</name>
    <dbReference type="NCBI Taxonomy" id="1915356"/>
    <lineage>
        <taxon>Eukaryota</taxon>
        <taxon>Metamonada</taxon>
        <taxon>Parabasalia</taxon>
        <taxon>Tritrichomonadida</taxon>
        <taxon>Tritrichomonadidae</taxon>
        <taxon>Tritrichomonas</taxon>
    </lineage>
</organism>
<feature type="compositionally biased region" description="Polar residues" evidence="1">
    <location>
        <begin position="51"/>
        <end position="64"/>
    </location>
</feature>
<evidence type="ECO:0000256" key="1">
    <source>
        <dbReference type="SAM" id="MobiDB-lite"/>
    </source>
</evidence>